<dbReference type="GeneID" id="20233179"/>
<accession>V4B8F0</accession>
<dbReference type="KEGG" id="lgi:LOTGIDRAFT_131310"/>
<proteinExistence type="predicted"/>
<dbReference type="InterPro" id="IPR036056">
    <property type="entry name" value="Fibrinogen-like_C"/>
</dbReference>
<dbReference type="InterPro" id="IPR050373">
    <property type="entry name" value="Fibrinogen_C-term_domain"/>
</dbReference>
<dbReference type="EMBL" id="KB203357">
    <property type="protein sequence ID" value="ESO85009.1"/>
    <property type="molecule type" value="Genomic_DNA"/>
</dbReference>
<evidence type="ECO:0000313" key="2">
    <source>
        <dbReference type="EMBL" id="ESO85009.1"/>
    </source>
</evidence>
<gene>
    <name evidence="2" type="ORF">LOTGIDRAFT_131310</name>
</gene>
<dbReference type="Gene3D" id="3.90.215.10">
    <property type="entry name" value="Gamma Fibrinogen, chain A, domain 1"/>
    <property type="match status" value="1"/>
</dbReference>
<dbReference type="Gene3D" id="4.10.530.10">
    <property type="entry name" value="Gamma-fibrinogen Carboxyl Terminal Fragment, domain 2"/>
    <property type="match status" value="1"/>
</dbReference>
<feature type="non-terminal residue" evidence="2">
    <location>
        <position position="1"/>
    </location>
</feature>
<feature type="domain" description="Fibrinogen C-terminal" evidence="1">
    <location>
        <begin position="1"/>
        <end position="133"/>
    </location>
</feature>
<dbReference type="OrthoDB" id="6275059at2759"/>
<dbReference type="InterPro" id="IPR014716">
    <property type="entry name" value="Fibrinogen_a/b/g_C_1"/>
</dbReference>
<protein>
    <recommendedName>
        <fullName evidence="1">Fibrinogen C-terminal domain-containing protein</fullName>
    </recommendedName>
</protein>
<sequence>VNFNRTLHEYEEGFGNRETEYWIGLKKMRKILRIGEYDTMKIAFYNNDYSNRKQAYYKHVSIGNKTTGYAFSSSAYIGDRSTAPDIMLGSVNALDQPFSTFDNDSTGHACAANFGGGWWFDNDPNCSLANINGLRNALSYGQYANILEIQIQISNDNI</sequence>
<dbReference type="SUPFAM" id="SSF56496">
    <property type="entry name" value="Fibrinogen C-terminal domain-like"/>
    <property type="match status" value="1"/>
</dbReference>
<dbReference type="AlphaFoldDB" id="V4B8F0"/>
<dbReference type="HOGENOM" id="CLU_038628_7_4_1"/>
<dbReference type="SMART" id="SM00186">
    <property type="entry name" value="FBG"/>
    <property type="match status" value="1"/>
</dbReference>
<dbReference type="PANTHER" id="PTHR19143">
    <property type="entry name" value="FIBRINOGEN/TENASCIN/ANGIOPOEITIN"/>
    <property type="match status" value="1"/>
</dbReference>
<evidence type="ECO:0000259" key="1">
    <source>
        <dbReference type="PROSITE" id="PS51406"/>
    </source>
</evidence>
<dbReference type="CTD" id="20233179"/>
<dbReference type="Pfam" id="PF00147">
    <property type="entry name" value="Fibrinogen_C"/>
    <property type="match status" value="1"/>
</dbReference>
<organism evidence="2 3">
    <name type="scientific">Lottia gigantea</name>
    <name type="common">Giant owl limpet</name>
    <dbReference type="NCBI Taxonomy" id="225164"/>
    <lineage>
        <taxon>Eukaryota</taxon>
        <taxon>Metazoa</taxon>
        <taxon>Spiralia</taxon>
        <taxon>Lophotrochozoa</taxon>
        <taxon>Mollusca</taxon>
        <taxon>Gastropoda</taxon>
        <taxon>Patellogastropoda</taxon>
        <taxon>Lottioidea</taxon>
        <taxon>Lottiidae</taxon>
        <taxon>Lottia</taxon>
    </lineage>
</organism>
<dbReference type="RefSeq" id="XP_009064391.1">
    <property type="nucleotide sequence ID" value="XM_009066143.1"/>
</dbReference>
<dbReference type="STRING" id="225164.V4B8F0"/>
<reference evidence="2 3" key="1">
    <citation type="journal article" date="2013" name="Nature">
        <title>Insights into bilaterian evolution from three spiralian genomes.</title>
        <authorList>
            <person name="Simakov O."/>
            <person name="Marletaz F."/>
            <person name="Cho S.J."/>
            <person name="Edsinger-Gonzales E."/>
            <person name="Havlak P."/>
            <person name="Hellsten U."/>
            <person name="Kuo D.H."/>
            <person name="Larsson T."/>
            <person name="Lv J."/>
            <person name="Arendt D."/>
            <person name="Savage R."/>
            <person name="Osoegawa K."/>
            <person name="de Jong P."/>
            <person name="Grimwood J."/>
            <person name="Chapman J.A."/>
            <person name="Shapiro H."/>
            <person name="Aerts A."/>
            <person name="Otillar R.P."/>
            <person name="Terry A.Y."/>
            <person name="Boore J.L."/>
            <person name="Grigoriev I.V."/>
            <person name="Lindberg D.R."/>
            <person name="Seaver E.C."/>
            <person name="Weisblat D.A."/>
            <person name="Putnam N.H."/>
            <person name="Rokhsar D.S."/>
        </authorList>
    </citation>
    <scope>NUCLEOTIDE SEQUENCE [LARGE SCALE GENOMIC DNA]</scope>
</reference>
<dbReference type="Proteomes" id="UP000030746">
    <property type="component" value="Unassembled WGS sequence"/>
</dbReference>
<keyword evidence="3" id="KW-1185">Reference proteome</keyword>
<evidence type="ECO:0000313" key="3">
    <source>
        <dbReference type="Proteomes" id="UP000030746"/>
    </source>
</evidence>
<dbReference type="GO" id="GO:0005615">
    <property type="term" value="C:extracellular space"/>
    <property type="evidence" value="ECO:0007669"/>
    <property type="project" value="TreeGrafter"/>
</dbReference>
<dbReference type="InterPro" id="IPR002181">
    <property type="entry name" value="Fibrinogen_a/b/g_C_dom"/>
</dbReference>
<dbReference type="PROSITE" id="PS51406">
    <property type="entry name" value="FIBRINOGEN_C_2"/>
    <property type="match status" value="1"/>
</dbReference>
<name>V4B8F0_LOTGI</name>